<dbReference type="OrthoDB" id="6486656at2759"/>
<keyword evidence="5 6" id="KW-0456">Lyase</keyword>
<dbReference type="SFLD" id="SFLDS00005">
    <property type="entry name" value="Isoprenoid_Synthase_Type_I"/>
    <property type="match status" value="1"/>
</dbReference>
<evidence type="ECO:0000313" key="7">
    <source>
        <dbReference type="EMBL" id="TFK50849.1"/>
    </source>
</evidence>
<keyword evidence="3 6" id="KW-0479">Metal-binding</keyword>
<dbReference type="GO" id="GO:0010333">
    <property type="term" value="F:terpene synthase activity"/>
    <property type="evidence" value="ECO:0007669"/>
    <property type="project" value="InterPro"/>
</dbReference>
<reference evidence="7 8" key="1">
    <citation type="journal article" date="2019" name="Nat. Ecol. Evol.">
        <title>Megaphylogeny resolves global patterns of mushroom evolution.</title>
        <authorList>
            <person name="Varga T."/>
            <person name="Krizsan K."/>
            <person name="Foldi C."/>
            <person name="Dima B."/>
            <person name="Sanchez-Garcia M."/>
            <person name="Sanchez-Ramirez S."/>
            <person name="Szollosi G.J."/>
            <person name="Szarkandi J.G."/>
            <person name="Papp V."/>
            <person name="Albert L."/>
            <person name="Andreopoulos W."/>
            <person name="Angelini C."/>
            <person name="Antonin V."/>
            <person name="Barry K.W."/>
            <person name="Bougher N.L."/>
            <person name="Buchanan P."/>
            <person name="Buyck B."/>
            <person name="Bense V."/>
            <person name="Catcheside P."/>
            <person name="Chovatia M."/>
            <person name="Cooper J."/>
            <person name="Damon W."/>
            <person name="Desjardin D."/>
            <person name="Finy P."/>
            <person name="Geml J."/>
            <person name="Haridas S."/>
            <person name="Hughes K."/>
            <person name="Justo A."/>
            <person name="Karasinski D."/>
            <person name="Kautmanova I."/>
            <person name="Kiss B."/>
            <person name="Kocsube S."/>
            <person name="Kotiranta H."/>
            <person name="LaButti K.M."/>
            <person name="Lechner B.E."/>
            <person name="Liimatainen K."/>
            <person name="Lipzen A."/>
            <person name="Lukacs Z."/>
            <person name="Mihaltcheva S."/>
            <person name="Morgado L.N."/>
            <person name="Niskanen T."/>
            <person name="Noordeloos M.E."/>
            <person name="Ohm R.A."/>
            <person name="Ortiz-Santana B."/>
            <person name="Ovrebo C."/>
            <person name="Racz N."/>
            <person name="Riley R."/>
            <person name="Savchenko A."/>
            <person name="Shiryaev A."/>
            <person name="Soop K."/>
            <person name="Spirin V."/>
            <person name="Szebenyi C."/>
            <person name="Tomsovsky M."/>
            <person name="Tulloss R.E."/>
            <person name="Uehling J."/>
            <person name="Grigoriev I.V."/>
            <person name="Vagvolgyi C."/>
            <person name="Papp T."/>
            <person name="Martin F.M."/>
            <person name="Miettinen O."/>
            <person name="Hibbett D.S."/>
            <person name="Nagy L.G."/>
        </authorList>
    </citation>
    <scope>NUCLEOTIDE SEQUENCE [LARGE SCALE GENOMIC DNA]</scope>
    <source>
        <strain evidence="7 8">OMC1185</strain>
    </source>
</reference>
<dbReference type="GO" id="GO:0046872">
    <property type="term" value="F:metal ion binding"/>
    <property type="evidence" value="ECO:0007669"/>
    <property type="project" value="UniProtKB-KW"/>
</dbReference>
<dbReference type="STRING" id="5364.A0A5C3MZF4"/>
<dbReference type="InterPro" id="IPR008949">
    <property type="entry name" value="Isoprenoid_synthase_dom_sf"/>
</dbReference>
<dbReference type="GO" id="GO:0008299">
    <property type="term" value="P:isoprenoid biosynthetic process"/>
    <property type="evidence" value="ECO:0007669"/>
    <property type="project" value="UniProtKB-ARBA"/>
</dbReference>
<evidence type="ECO:0000313" key="8">
    <source>
        <dbReference type="Proteomes" id="UP000305948"/>
    </source>
</evidence>
<keyword evidence="8" id="KW-1185">Reference proteome</keyword>
<dbReference type="SFLD" id="SFLDG01020">
    <property type="entry name" value="Terpene_Cyclase_Like_2"/>
    <property type="match status" value="1"/>
</dbReference>
<evidence type="ECO:0000256" key="1">
    <source>
        <dbReference type="ARBA" id="ARBA00001946"/>
    </source>
</evidence>
<organism evidence="7 8">
    <name type="scientific">Heliocybe sulcata</name>
    <dbReference type="NCBI Taxonomy" id="5364"/>
    <lineage>
        <taxon>Eukaryota</taxon>
        <taxon>Fungi</taxon>
        <taxon>Dikarya</taxon>
        <taxon>Basidiomycota</taxon>
        <taxon>Agaricomycotina</taxon>
        <taxon>Agaricomycetes</taxon>
        <taxon>Gloeophyllales</taxon>
        <taxon>Gloeophyllaceae</taxon>
        <taxon>Heliocybe</taxon>
    </lineage>
</organism>
<comment type="cofactor">
    <cofactor evidence="1 6">
        <name>Mg(2+)</name>
        <dbReference type="ChEBI" id="CHEBI:18420"/>
    </cofactor>
</comment>
<gene>
    <name evidence="7" type="ORF">OE88DRAFT_1747451</name>
</gene>
<dbReference type="SUPFAM" id="SSF48576">
    <property type="entry name" value="Terpenoid synthases"/>
    <property type="match status" value="1"/>
</dbReference>
<keyword evidence="4 6" id="KW-0460">Magnesium</keyword>
<proteinExistence type="inferred from homology"/>
<evidence type="ECO:0000256" key="6">
    <source>
        <dbReference type="RuleBase" id="RU366034"/>
    </source>
</evidence>
<dbReference type="Proteomes" id="UP000305948">
    <property type="component" value="Unassembled WGS sequence"/>
</dbReference>
<dbReference type="AlphaFoldDB" id="A0A5C3MZF4"/>
<dbReference type="InterPro" id="IPR034686">
    <property type="entry name" value="Terpene_cyclase-like_2"/>
</dbReference>
<accession>A0A5C3MZF4</accession>
<dbReference type="EMBL" id="ML213512">
    <property type="protein sequence ID" value="TFK50849.1"/>
    <property type="molecule type" value="Genomic_DNA"/>
</dbReference>
<evidence type="ECO:0000256" key="2">
    <source>
        <dbReference type="ARBA" id="ARBA00006333"/>
    </source>
</evidence>
<dbReference type="Gene3D" id="1.10.600.10">
    <property type="entry name" value="Farnesyl Diphosphate Synthase"/>
    <property type="match status" value="1"/>
</dbReference>
<dbReference type="PANTHER" id="PTHR35201:SF4">
    <property type="entry name" value="BETA-PINACENE SYNTHASE-RELATED"/>
    <property type="match status" value="1"/>
</dbReference>
<dbReference type="Pfam" id="PF19086">
    <property type="entry name" value="Terpene_syn_C_2"/>
    <property type="match status" value="1"/>
</dbReference>
<evidence type="ECO:0000256" key="3">
    <source>
        <dbReference type="ARBA" id="ARBA00022723"/>
    </source>
</evidence>
<name>A0A5C3MZF4_9AGAM</name>
<evidence type="ECO:0000256" key="4">
    <source>
        <dbReference type="ARBA" id="ARBA00022842"/>
    </source>
</evidence>
<sequence>MAPKQFRLPDLFSICRLKCTVNPHCEKAGIESATWVIEQQLFTDKKRLAFVLGSNELLASRAYPHANYERLRACLDFINLLFVVDEVSDAQSGHDAFKTGQTVIMAMKDPSYADDSKVAKITREFRTRLVRHAHPNFLRRFMESWEDYANAFAKEAELREKNKVLGIQAYTDLRRENSGVRPCFHLLEYASDADIPDEVFENLVFQGMCLCALDMISWSNDLYSYNVEQSKGQDGNNVVTVLMQEQGLHLQEACDYVGRHFEELYYRFHSGRRSLPSWGTTVDKAVATFVEGLEIWVATNLEWSFLTQRYFGPSVADVKRTRFVTLRPKVQRNSL</sequence>
<dbReference type="PANTHER" id="PTHR35201">
    <property type="entry name" value="TERPENE SYNTHASE"/>
    <property type="match status" value="1"/>
</dbReference>
<protein>
    <recommendedName>
        <fullName evidence="6">Terpene synthase</fullName>
        <ecNumber evidence="6">4.2.3.-</ecNumber>
    </recommendedName>
</protein>
<comment type="similarity">
    <text evidence="2 6">Belongs to the terpene synthase family.</text>
</comment>
<evidence type="ECO:0000256" key="5">
    <source>
        <dbReference type="ARBA" id="ARBA00023239"/>
    </source>
</evidence>
<dbReference type="EC" id="4.2.3.-" evidence="6"/>